<protein>
    <submittedName>
        <fullName evidence="3">35267_t:CDS:1</fullName>
    </submittedName>
</protein>
<reference evidence="3 4" key="1">
    <citation type="submission" date="2021-06" db="EMBL/GenBank/DDBJ databases">
        <authorList>
            <person name="Kallberg Y."/>
            <person name="Tangrot J."/>
            <person name="Rosling A."/>
        </authorList>
    </citation>
    <scope>NUCLEOTIDE SEQUENCE [LARGE SCALE GENOMIC DNA]</scope>
    <source>
        <strain evidence="3 4">120-4 pot B 10/14</strain>
    </source>
</reference>
<evidence type="ECO:0000256" key="1">
    <source>
        <dbReference type="SAM" id="MobiDB-lite"/>
    </source>
</evidence>
<dbReference type="InterPro" id="IPR009057">
    <property type="entry name" value="Homeodomain-like_sf"/>
</dbReference>
<feature type="domain" description="HTH psq-type" evidence="2">
    <location>
        <begin position="21"/>
        <end position="70"/>
    </location>
</feature>
<organism evidence="3 4">
    <name type="scientific">Gigaspora margarita</name>
    <dbReference type="NCBI Taxonomy" id="4874"/>
    <lineage>
        <taxon>Eukaryota</taxon>
        <taxon>Fungi</taxon>
        <taxon>Fungi incertae sedis</taxon>
        <taxon>Mucoromycota</taxon>
        <taxon>Glomeromycotina</taxon>
        <taxon>Glomeromycetes</taxon>
        <taxon>Diversisporales</taxon>
        <taxon>Gigasporaceae</taxon>
        <taxon>Gigaspora</taxon>
    </lineage>
</organism>
<dbReference type="SUPFAM" id="SSF46689">
    <property type="entry name" value="Homeodomain-like"/>
    <property type="match status" value="1"/>
</dbReference>
<proteinExistence type="predicted"/>
<evidence type="ECO:0000259" key="2">
    <source>
        <dbReference type="Pfam" id="PF04218"/>
    </source>
</evidence>
<comment type="caution">
    <text evidence="3">The sequence shown here is derived from an EMBL/GenBank/DDBJ whole genome shotgun (WGS) entry which is preliminary data.</text>
</comment>
<feature type="region of interest" description="Disordered" evidence="1">
    <location>
        <begin position="1"/>
        <end position="31"/>
    </location>
</feature>
<evidence type="ECO:0000313" key="4">
    <source>
        <dbReference type="Proteomes" id="UP000789901"/>
    </source>
</evidence>
<dbReference type="Gene3D" id="1.10.10.60">
    <property type="entry name" value="Homeodomain-like"/>
    <property type="match status" value="2"/>
</dbReference>
<sequence length="136" mass="15261">TVEESSKKLATKKQKHNKESKTKKKSLTGTQKAEICRLKQKGVSQVKSAERFSVAKATISGIVCEKKKWLSLDLDSNNASLKRQRTEKFSLLKEALALWVSRASMALQTITGVIIQHKATQIAKRLEVTDFNTCNR</sequence>
<feature type="compositionally biased region" description="Basic residues" evidence="1">
    <location>
        <begin position="9"/>
        <end position="26"/>
    </location>
</feature>
<dbReference type="EMBL" id="CAJVQB010127062">
    <property type="protein sequence ID" value="CAG8853635.1"/>
    <property type="molecule type" value="Genomic_DNA"/>
</dbReference>
<keyword evidence="4" id="KW-1185">Reference proteome</keyword>
<gene>
    <name evidence="3" type="ORF">GMARGA_LOCUS42456</name>
</gene>
<accession>A0ABN7XGA9</accession>
<dbReference type="InterPro" id="IPR007889">
    <property type="entry name" value="HTH_Psq"/>
</dbReference>
<dbReference type="Pfam" id="PF04218">
    <property type="entry name" value="CENP-B_N"/>
    <property type="match status" value="1"/>
</dbReference>
<evidence type="ECO:0000313" key="3">
    <source>
        <dbReference type="EMBL" id="CAG8853635.1"/>
    </source>
</evidence>
<name>A0ABN7XGA9_GIGMA</name>
<feature type="non-terminal residue" evidence="3">
    <location>
        <position position="1"/>
    </location>
</feature>
<dbReference type="Proteomes" id="UP000789901">
    <property type="component" value="Unassembled WGS sequence"/>
</dbReference>